<name>A0AAT9FMB3_9BACT</name>
<dbReference type="KEGG" id="osu:NT6N_21330"/>
<reference evidence="1" key="1">
    <citation type="submission" date="2024-07" db="EMBL/GenBank/DDBJ databases">
        <title>Complete genome sequence of Verrucomicrobiaceae bacterium NT6N.</title>
        <authorList>
            <person name="Huang C."/>
            <person name="Takami H."/>
            <person name="Hamasaki K."/>
        </authorList>
    </citation>
    <scope>NUCLEOTIDE SEQUENCE</scope>
    <source>
        <strain evidence="1">NT6N</strain>
    </source>
</reference>
<gene>
    <name evidence="1" type="ORF">NT6N_21330</name>
</gene>
<accession>A0AAT9FMB3</accession>
<proteinExistence type="predicted"/>
<dbReference type="EMBL" id="AP026866">
    <property type="protein sequence ID" value="BDS07093.1"/>
    <property type="molecule type" value="Genomic_DNA"/>
</dbReference>
<evidence type="ECO:0000313" key="1">
    <source>
        <dbReference type="EMBL" id="BDS07093.1"/>
    </source>
</evidence>
<dbReference type="AlphaFoldDB" id="A0AAT9FMB3"/>
<protein>
    <submittedName>
        <fullName evidence="1">Uncharacterized protein</fullName>
    </submittedName>
</protein>
<sequence length="837" mass="96678">MAFLCPKSNHLYITVKPVSSIIRRSDGLRTYDACFRNVKTGKGQKTRIAESRLRRLRPYDSVRPLNKGEQELLHAWSLLGKATLSRRTYRLLVTICAQTTAAPLRVARPTPRLTSSPTDIRPWLCDPSAISDLFHQLKKFDAEMPKDKRLCEASDDSITYDPWFLHRSGEKIPLGENEIASMVWERVAGFTHRLSYSELRRIEHAYLRHMQEPGWPELVDIILGHTKGETGLNWLRLFASLPISKRREEVEFWMMQYPDLTHCPGALVYLAKPALMLDMSKARALHYLWHGLNDGAESDQLCNGIYLWKQFKWTYFPRTYPGGTVDVESLIRLTKLLTTRENHGRIAHETWQAMHQQPVLQESFDALSDEPYGHRGWLFFILRDARYAERDDALCESFNHDFAEVSRILLGIAPEYREKASYYFVYAYWDRSAKLSAADLMRHIAMLCSKPFTTTSDGEALWCKLVSVLDANELPISSWKRIDSASRSRNQSNSIENGLDLLNYPLLRPLLKSAMNCRVRLCLELLRLAGQSASAQVKRAYELFQQHPLIDVSLKQSTDLETFGHLVGESKDLRIWKKHLTGEKKIRTESAERIYQELEGSRIEILLQYLKEEITPPVSESDDLQLHTRLYANAADENRRAYRKLIRRYSSNGESGILFHPSNQYWLRTHRFVRQGIWLTGLRAEIVLTDGKRVFLEMERRFEQVLKMGTLVNSCLALDGCNSHSALANAADVNKQVVMAYDEDQKFIGRQLVGIAEERRLVCFDVYGQRSQELMPAFAAFDNQLEKLMALPIHREGEYQLKPLVCREWYDDYSWQPPEQSDAKIIDMQWGGSRGTA</sequence>
<organism evidence="1">
    <name type="scientific">Oceaniferula spumae</name>
    <dbReference type="NCBI Taxonomy" id="2979115"/>
    <lineage>
        <taxon>Bacteria</taxon>
        <taxon>Pseudomonadati</taxon>
        <taxon>Verrucomicrobiota</taxon>
        <taxon>Verrucomicrobiia</taxon>
        <taxon>Verrucomicrobiales</taxon>
        <taxon>Verrucomicrobiaceae</taxon>
        <taxon>Oceaniferula</taxon>
    </lineage>
</organism>